<dbReference type="AlphaFoldDB" id="A0A1H5Y006"/>
<organism evidence="1 2">
    <name type="scientific">Thermomonospora echinospora</name>
    <dbReference type="NCBI Taxonomy" id="1992"/>
    <lineage>
        <taxon>Bacteria</taxon>
        <taxon>Bacillati</taxon>
        <taxon>Actinomycetota</taxon>
        <taxon>Actinomycetes</taxon>
        <taxon>Streptosporangiales</taxon>
        <taxon>Thermomonosporaceae</taxon>
        <taxon>Thermomonospora</taxon>
    </lineage>
</organism>
<sequence>MRLTRRGKAAVVIAMTGLMLGAFWLGTERGSHAAETPGSAPRQEVRTVAVGRDDVLWETAVRARPHTDPRLTVRRIAQLNGLPGSVVQPGRRLRPPVR</sequence>
<dbReference type="RefSeq" id="WP_103937382.1">
    <property type="nucleotide sequence ID" value="NZ_FNVO01000003.1"/>
</dbReference>
<proteinExistence type="predicted"/>
<evidence type="ECO:0000313" key="2">
    <source>
        <dbReference type="Proteomes" id="UP000236723"/>
    </source>
</evidence>
<reference evidence="2" key="1">
    <citation type="submission" date="2016-10" db="EMBL/GenBank/DDBJ databases">
        <authorList>
            <person name="Varghese N."/>
            <person name="Submissions S."/>
        </authorList>
    </citation>
    <scope>NUCLEOTIDE SEQUENCE [LARGE SCALE GENOMIC DNA]</scope>
    <source>
        <strain evidence="2">DSM 43163</strain>
    </source>
</reference>
<keyword evidence="2" id="KW-1185">Reference proteome</keyword>
<dbReference type="OrthoDB" id="5084290at2"/>
<gene>
    <name evidence="1" type="ORF">SAMN04489712_103475</name>
</gene>
<evidence type="ECO:0000313" key="1">
    <source>
        <dbReference type="EMBL" id="SEG16866.1"/>
    </source>
</evidence>
<dbReference type="Proteomes" id="UP000236723">
    <property type="component" value="Unassembled WGS sequence"/>
</dbReference>
<dbReference type="EMBL" id="FNVO01000003">
    <property type="protein sequence ID" value="SEG16866.1"/>
    <property type="molecule type" value="Genomic_DNA"/>
</dbReference>
<protein>
    <recommendedName>
        <fullName evidence="3">LysM domain-containing protein</fullName>
    </recommendedName>
</protein>
<name>A0A1H5Y006_9ACTN</name>
<accession>A0A1H5Y006</accession>
<evidence type="ECO:0008006" key="3">
    <source>
        <dbReference type="Google" id="ProtNLM"/>
    </source>
</evidence>